<feature type="transmembrane region" description="Helical" evidence="1">
    <location>
        <begin position="171"/>
        <end position="193"/>
    </location>
</feature>
<keyword evidence="1" id="KW-0812">Transmembrane</keyword>
<keyword evidence="1" id="KW-0472">Membrane</keyword>
<feature type="transmembrane region" description="Helical" evidence="1">
    <location>
        <begin position="410"/>
        <end position="431"/>
    </location>
</feature>
<evidence type="ECO:0000313" key="2">
    <source>
        <dbReference type="EMBL" id="RAO94854.1"/>
    </source>
</evidence>
<organism evidence="2 3">
    <name type="scientific">Mycoplasma wenyonii</name>
    <dbReference type="NCBI Taxonomy" id="65123"/>
    <lineage>
        <taxon>Bacteria</taxon>
        <taxon>Bacillati</taxon>
        <taxon>Mycoplasmatota</taxon>
        <taxon>Mollicutes</taxon>
        <taxon>Mycoplasmataceae</taxon>
        <taxon>Mycoplasma</taxon>
    </lineage>
</organism>
<comment type="caution">
    <text evidence="2">The sequence shown here is derived from an EMBL/GenBank/DDBJ whole genome shotgun (WGS) entry which is preliminary data.</text>
</comment>
<feature type="transmembrane region" description="Helical" evidence="1">
    <location>
        <begin position="337"/>
        <end position="356"/>
    </location>
</feature>
<accession>A0A328PK52</accession>
<feature type="transmembrane region" description="Helical" evidence="1">
    <location>
        <begin position="377"/>
        <end position="398"/>
    </location>
</feature>
<proteinExistence type="predicted"/>
<reference evidence="3" key="1">
    <citation type="submission" date="2018-06" db="EMBL/GenBank/DDBJ databases">
        <authorList>
            <person name="Martinez Ocampo F."/>
            <person name="Quiroz Castaneda R.E."/>
            <person name="Rojas Lopez X."/>
        </authorList>
    </citation>
    <scope>NUCLEOTIDE SEQUENCE [LARGE SCALE GENOMIC DNA]</scope>
    <source>
        <strain evidence="3">INIFAP02</strain>
    </source>
</reference>
<keyword evidence="1" id="KW-1133">Transmembrane helix</keyword>
<feature type="transmembrane region" description="Helical" evidence="1">
    <location>
        <begin position="268"/>
        <end position="287"/>
    </location>
</feature>
<protein>
    <submittedName>
        <fullName evidence="2">Uncharacterized protein</fullName>
    </submittedName>
</protein>
<dbReference type="AlphaFoldDB" id="A0A328PK52"/>
<keyword evidence="3" id="KW-1185">Reference proteome</keyword>
<evidence type="ECO:0000256" key="1">
    <source>
        <dbReference type="SAM" id="Phobius"/>
    </source>
</evidence>
<dbReference type="EMBL" id="QKVO01000015">
    <property type="protein sequence ID" value="RAO94854.1"/>
    <property type="molecule type" value="Genomic_DNA"/>
</dbReference>
<dbReference type="Proteomes" id="UP000249762">
    <property type="component" value="Unassembled WGS sequence"/>
</dbReference>
<evidence type="ECO:0000313" key="3">
    <source>
        <dbReference type="Proteomes" id="UP000249762"/>
    </source>
</evidence>
<gene>
    <name evidence="2" type="ORF">DNK47_02875</name>
</gene>
<sequence>MYRLLRKLLFRYTRKTFNEQKEEVLEQLQERERELRNDWLSSSVNFLEIPNNKKIINHWAIFLTRHAKNIALFICTLGLAQFLSLLANSKWRSPSSIRELKSLESRRREIQRAKAYFKRIQDNERDYEENKAKELEPWTEEIVSYSLASMPFSKHEEITDKRRNDPYLRFLHIYAIVISCFFTGGLILFYFLYKKSRDPRYRFLDSALSKHVIEGKKFEKYLTELIRQKYEFDSISNLQHCLNSTFKDTALASTIQTKCFRAPFLKTALFFILSLLTGGLLPMYVYWLSAQDNIERFNKWWSMNRVRESGGIEPLGNISRTWWGRIMKFFRRAWTDLHISGHVSSTINLAITSSFLKPTKSLKQLNWGLFWMFTSPLAKWMINLFLLLLSYTFLLIWSLQYKFELTEWPFYTMVASSSLFLLLLGYHIYLVI</sequence>
<name>A0A328PK52_9MOLU</name>